<feature type="transmembrane region" description="Helical" evidence="7">
    <location>
        <begin position="257"/>
        <end position="283"/>
    </location>
</feature>
<feature type="transmembrane region" description="Helical" evidence="7">
    <location>
        <begin position="116"/>
        <end position="137"/>
    </location>
</feature>
<dbReference type="Proteomes" id="UP001225034">
    <property type="component" value="Unassembled WGS sequence"/>
</dbReference>
<evidence type="ECO:0000256" key="7">
    <source>
        <dbReference type="RuleBase" id="RU363032"/>
    </source>
</evidence>
<feature type="transmembrane region" description="Helical" evidence="7">
    <location>
        <begin position="203"/>
        <end position="221"/>
    </location>
</feature>
<keyword evidence="2 7" id="KW-0813">Transport</keyword>
<gene>
    <name evidence="9" type="ORF">J2S05_001578</name>
</gene>
<dbReference type="PROSITE" id="PS50928">
    <property type="entry name" value="ABC_TM1"/>
    <property type="match status" value="1"/>
</dbReference>
<keyword evidence="5 7" id="KW-1133">Transmembrane helix</keyword>
<feature type="transmembrane region" description="Helical" evidence="7">
    <location>
        <begin position="149"/>
        <end position="172"/>
    </location>
</feature>
<feature type="transmembrane region" description="Helical" evidence="7">
    <location>
        <begin position="24"/>
        <end position="45"/>
    </location>
</feature>
<feature type="domain" description="ABC transmembrane type-1" evidence="8">
    <location>
        <begin position="112"/>
        <end position="322"/>
    </location>
</feature>
<evidence type="ECO:0000256" key="3">
    <source>
        <dbReference type="ARBA" id="ARBA00022475"/>
    </source>
</evidence>
<evidence type="ECO:0000256" key="2">
    <source>
        <dbReference type="ARBA" id="ARBA00022448"/>
    </source>
</evidence>
<comment type="subcellular location">
    <subcellularLocation>
        <location evidence="1 7">Cell membrane</location>
        <topology evidence="1 7">Multi-pass membrane protein</topology>
    </subcellularLocation>
</comment>
<dbReference type="Gene3D" id="1.10.3720.10">
    <property type="entry name" value="MetI-like"/>
    <property type="match status" value="1"/>
</dbReference>
<dbReference type="PANTHER" id="PTHR43163">
    <property type="entry name" value="DIPEPTIDE TRANSPORT SYSTEM PERMEASE PROTEIN DPPB-RELATED"/>
    <property type="match status" value="1"/>
</dbReference>
<dbReference type="EMBL" id="JAUSUA010000002">
    <property type="protein sequence ID" value="MDQ0206779.1"/>
    <property type="molecule type" value="Genomic_DNA"/>
</dbReference>
<reference evidence="9 10" key="1">
    <citation type="submission" date="2023-07" db="EMBL/GenBank/DDBJ databases">
        <title>Genomic Encyclopedia of Type Strains, Phase IV (KMG-IV): sequencing the most valuable type-strain genomes for metagenomic binning, comparative biology and taxonomic classification.</title>
        <authorList>
            <person name="Goeker M."/>
        </authorList>
    </citation>
    <scope>NUCLEOTIDE SEQUENCE [LARGE SCALE GENOMIC DNA]</scope>
    <source>
        <strain evidence="9 10">DSM 19154</strain>
    </source>
</reference>
<organism evidence="9 10">
    <name type="scientific">Alkalicoccobacillus murimartini</name>
    <dbReference type="NCBI Taxonomy" id="171685"/>
    <lineage>
        <taxon>Bacteria</taxon>
        <taxon>Bacillati</taxon>
        <taxon>Bacillota</taxon>
        <taxon>Bacilli</taxon>
        <taxon>Bacillales</taxon>
        <taxon>Bacillaceae</taxon>
        <taxon>Alkalicoccobacillus</taxon>
    </lineage>
</organism>
<name>A0ABT9YFY3_9BACI</name>
<evidence type="ECO:0000256" key="6">
    <source>
        <dbReference type="ARBA" id="ARBA00023136"/>
    </source>
</evidence>
<keyword evidence="6 7" id="KW-0472">Membrane</keyword>
<evidence type="ECO:0000256" key="5">
    <source>
        <dbReference type="ARBA" id="ARBA00022989"/>
    </source>
</evidence>
<keyword evidence="4 7" id="KW-0812">Transmembrane</keyword>
<feature type="transmembrane region" description="Helical" evidence="7">
    <location>
        <begin position="303"/>
        <end position="329"/>
    </location>
</feature>
<evidence type="ECO:0000313" key="10">
    <source>
        <dbReference type="Proteomes" id="UP001225034"/>
    </source>
</evidence>
<protein>
    <submittedName>
        <fullName evidence="9">Peptide/nickel transport system permease protein</fullName>
    </submittedName>
</protein>
<dbReference type="PANTHER" id="PTHR43163:SF6">
    <property type="entry name" value="DIPEPTIDE TRANSPORT SYSTEM PERMEASE PROTEIN DPPB-RELATED"/>
    <property type="match status" value="1"/>
</dbReference>
<keyword evidence="3" id="KW-1003">Cell membrane</keyword>
<sequence length="336" mass="37097">MVTTIRLLIIREVNKVTKYIIRRVLQFIPMVILASIVVFFMAYLAPGDALSGENLDPNIPREVLEERREALGLNDPIHIQYFNWAKRAVTGDLGMSMHHTGRSVSDLIGGRLENTINLSIFSLIITLIISIPIGIYSSRKPYSIADYSATTFAFIGLAVPNFFAALLGIYIFSFGLGWLPSQGSISAPNLTGLDYIGSKLKHMILPGFTLGLASTAIYMRYMRTEMLELRGSDFIRTARAKGLGNRSVLYKHTLRNALIPIITLLGLEFGTLLSGAVLVETVFNYPGLGTLFVGSISNRDYPVIMGINLILAMTTLIGNLLADILYAVADPRIRYD</sequence>
<dbReference type="Pfam" id="PF00528">
    <property type="entry name" value="BPD_transp_1"/>
    <property type="match status" value="1"/>
</dbReference>
<evidence type="ECO:0000256" key="4">
    <source>
        <dbReference type="ARBA" id="ARBA00022692"/>
    </source>
</evidence>
<proteinExistence type="inferred from homology"/>
<comment type="caution">
    <text evidence="9">The sequence shown here is derived from an EMBL/GenBank/DDBJ whole genome shotgun (WGS) entry which is preliminary data.</text>
</comment>
<evidence type="ECO:0000256" key="1">
    <source>
        <dbReference type="ARBA" id="ARBA00004651"/>
    </source>
</evidence>
<evidence type="ECO:0000313" key="9">
    <source>
        <dbReference type="EMBL" id="MDQ0206779.1"/>
    </source>
</evidence>
<dbReference type="Pfam" id="PF19300">
    <property type="entry name" value="BPD_transp_1_N"/>
    <property type="match status" value="1"/>
</dbReference>
<dbReference type="InterPro" id="IPR035906">
    <property type="entry name" value="MetI-like_sf"/>
</dbReference>
<keyword evidence="10" id="KW-1185">Reference proteome</keyword>
<dbReference type="InterPro" id="IPR000515">
    <property type="entry name" value="MetI-like"/>
</dbReference>
<dbReference type="InterPro" id="IPR045621">
    <property type="entry name" value="BPD_transp_1_N"/>
</dbReference>
<dbReference type="CDD" id="cd06261">
    <property type="entry name" value="TM_PBP2"/>
    <property type="match status" value="1"/>
</dbReference>
<evidence type="ECO:0000259" key="8">
    <source>
        <dbReference type="PROSITE" id="PS50928"/>
    </source>
</evidence>
<comment type="similarity">
    <text evidence="7">Belongs to the binding-protein-dependent transport system permease family.</text>
</comment>
<dbReference type="SUPFAM" id="SSF161098">
    <property type="entry name" value="MetI-like"/>
    <property type="match status" value="1"/>
</dbReference>
<accession>A0ABT9YFY3</accession>